<evidence type="ECO:0000256" key="1">
    <source>
        <dbReference type="ARBA" id="ARBA00006383"/>
    </source>
</evidence>
<dbReference type="EMBL" id="VIGB01000003">
    <property type="protein sequence ID" value="TQF03829.1"/>
    <property type="molecule type" value="Genomic_DNA"/>
</dbReference>
<name>A0A540W474_9ACTN</name>
<keyword evidence="2 4" id="KW-0808">Transferase</keyword>
<keyword evidence="6" id="KW-1185">Reference proteome</keyword>
<dbReference type="Proteomes" id="UP000319103">
    <property type="component" value="Unassembled WGS sequence"/>
</dbReference>
<evidence type="ECO:0000256" key="3">
    <source>
        <dbReference type="ARBA" id="ARBA00023315"/>
    </source>
</evidence>
<dbReference type="RefSeq" id="WP_141634435.1">
    <property type="nucleotide sequence ID" value="NZ_VIGB01000003.1"/>
</dbReference>
<dbReference type="EC" id="2.3.1.-" evidence="4"/>
<comment type="similarity">
    <text evidence="1 4">Belongs to the antibiotic N-acetyltransferase family.</text>
</comment>
<keyword evidence="3 4" id="KW-0012">Acyltransferase</keyword>
<dbReference type="AlphaFoldDB" id="A0A540W474"/>
<evidence type="ECO:0000313" key="6">
    <source>
        <dbReference type="Proteomes" id="UP000319103"/>
    </source>
</evidence>
<dbReference type="Pfam" id="PF02522">
    <property type="entry name" value="Antibiotic_NAT"/>
    <property type="match status" value="1"/>
</dbReference>
<evidence type="ECO:0000313" key="5">
    <source>
        <dbReference type="EMBL" id="TQF03829.1"/>
    </source>
</evidence>
<evidence type="ECO:0000256" key="4">
    <source>
        <dbReference type="RuleBase" id="RU365031"/>
    </source>
</evidence>
<dbReference type="PANTHER" id="PTHR11104">
    <property type="entry name" value="AMINOGLYCOSIDE N3-ACETYLTRANSFERASE"/>
    <property type="match status" value="1"/>
</dbReference>
<organism evidence="5 6">
    <name type="scientific">Kitasatospora acidiphila</name>
    <dbReference type="NCBI Taxonomy" id="2567942"/>
    <lineage>
        <taxon>Bacteria</taxon>
        <taxon>Bacillati</taxon>
        <taxon>Actinomycetota</taxon>
        <taxon>Actinomycetes</taxon>
        <taxon>Kitasatosporales</taxon>
        <taxon>Streptomycetaceae</taxon>
        <taxon>Kitasatospora</taxon>
    </lineage>
</organism>
<sequence length="273" mass="28780">MSPVIRLTAELRALGVGPDTGVLLVHAALRSLDAPARDSAAVLAALRAALGPAGTVVGYTATPENSLTSRLHTRATAALTPAELVAYRAAMPAFDPLTTPSSPTVGRLSEELRRTPGALRSGHPQTSFAALGPRAAELTCDHQLPSHLGDRSPVGALYRAEARVLMLGAPLTTCTVLHLAEYRLPDPPRKRYTARVAGRGWVHFDGVDVDDLHFARMLPVIWPALGARTGRVGGAPAVLLPVRPAVDAATGWLRAEPTRRAVPLARGEIRANS</sequence>
<protein>
    <recommendedName>
        <fullName evidence="4">Aminoglycoside N(3)-acetyltransferase</fullName>
        <ecNumber evidence="4">2.3.1.-</ecNumber>
    </recommendedName>
</protein>
<dbReference type="GO" id="GO:0046677">
    <property type="term" value="P:response to antibiotic"/>
    <property type="evidence" value="ECO:0007669"/>
    <property type="project" value="UniProtKB-KW"/>
</dbReference>
<accession>A0A540W474</accession>
<dbReference type="SUPFAM" id="SSF110710">
    <property type="entry name" value="TTHA0583/YokD-like"/>
    <property type="match status" value="1"/>
</dbReference>
<proteinExistence type="inferred from homology"/>
<gene>
    <name evidence="5" type="ORF">E6W39_18345</name>
</gene>
<dbReference type="InterPro" id="IPR003679">
    <property type="entry name" value="Amioglycoside_AcTrfase"/>
</dbReference>
<keyword evidence="4" id="KW-0046">Antibiotic resistance</keyword>
<comment type="caution">
    <text evidence="5">The sequence shown here is derived from an EMBL/GenBank/DDBJ whole genome shotgun (WGS) entry which is preliminary data.</text>
</comment>
<dbReference type="PANTHER" id="PTHR11104:SF0">
    <property type="entry name" value="SPBETA PROPHAGE-DERIVED AMINOGLYCOSIDE N(3')-ACETYLTRANSFERASE-LIKE PROTEIN YOKD"/>
    <property type="match status" value="1"/>
</dbReference>
<dbReference type="InterPro" id="IPR028345">
    <property type="entry name" value="Antibiotic_NAT-like"/>
</dbReference>
<reference evidence="5 6" key="1">
    <citation type="submission" date="2019-06" db="EMBL/GenBank/DDBJ databases">
        <title>Description of Kitasatospora acidophila sp. nov. isolated from pine grove soil, and reclassification of Streptomyces novaecaesareae to Kitasatospora novaeceasareae comb. nov.</title>
        <authorList>
            <person name="Kim M.J."/>
        </authorList>
    </citation>
    <scope>NUCLEOTIDE SEQUENCE [LARGE SCALE GENOMIC DNA]</scope>
    <source>
        <strain evidence="5 6">MMS16-CNU292</strain>
    </source>
</reference>
<dbReference type="OrthoDB" id="7330654at2"/>
<evidence type="ECO:0000256" key="2">
    <source>
        <dbReference type="ARBA" id="ARBA00022679"/>
    </source>
</evidence>
<dbReference type="GO" id="GO:0046353">
    <property type="term" value="F:aminoglycoside 3-N-acetyltransferase activity"/>
    <property type="evidence" value="ECO:0007669"/>
    <property type="project" value="UniProtKB-EC"/>
</dbReference>
<comment type="catalytic activity">
    <reaction evidence="4">
        <text>a 2-deoxystreptamine antibiotic + acetyl-CoA = an N(3)-acetyl-2-deoxystreptamine antibiotic + CoA + H(+)</text>
        <dbReference type="Rhea" id="RHEA:12665"/>
        <dbReference type="ChEBI" id="CHEBI:15378"/>
        <dbReference type="ChEBI" id="CHEBI:57287"/>
        <dbReference type="ChEBI" id="CHEBI:57288"/>
        <dbReference type="ChEBI" id="CHEBI:57921"/>
        <dbReference type="ChEBI" id="CHEBI:77452"/>
        <dbReference type="EC" id="2.3.1.81"/>
    </reaction>
</comment>